<proteinExistence type="predicted"/>
<evidence type="ECO:0000256" key="3">
    <source>
        <dbReference type="ARBA" id="ARBA00022679"/>
    </source>
</evidence>
<dbReference type="SUPFAM" id="SSF50998">
    <property type="entry name" value="Quinoprotein alcohol dehydrogenase-like"/>
    <property type="match status" value="2"/>
</dbReference>
<dbReference type="GO" id="GO:0004674">
    <property type="term" value="F:protein serine/threonine kinase activity"/>
    <property type="evidence" value="ECO:0007669"/>
    <property type="project" value="UniProtKB-EC"/>
</dbReference>
<dbReference type="EC" id="2.7.11.1" evidence="1"/>
<keyword evidence="5 11" id="KW-0418">Kinase</keyword>
<reference evidence="11 12" key="1">
    <citation type="submission" date="2023-07" db="EMBL/GenBank/DDBJ databases">
        <title>Novel species of Thermanaerothrix with wide hydrolytic capabilities.</title>
        <authorList>
            <person name="Zayulina K.S."/>
            <person name="Podosokorskaya O.A."/>
            <person name="Elcheninov A.G."/>
        </authorList>
    </citation>
    <scope>NUCLEOTIDE SEQUENCE [LARGE SCALE GENOMIC DNA]</scope>
    <source>
        <strain evidence="11 12">4228-RoL</strain>
    </source>
</reference>
<dbReference type="PANTHER" id="PTHR24363">
    <property type="entry name" value="SERINE/THREONINE PROTEIN KINASE"/>
    <property type="match status" value="1"/>
</dbReference>
<dbReference type="SMART" id="SM00220">
    <property type="entry name" value="S_TKc"/>
    <property type="match status" value="1"/>
</dbReference>
<dbReference type="EMBL" id="JAUHMF010000001">
    <property type="protein sequence ID" value="MDT8897266.1"/>
    <property type="molecule type" value="Genomic_DNA"/>
</dbReference>
<keyword evidence="2" id="KW-0723">Serine/threonine-protein kinase</keyword>
<evidence type="ECO:0000313" key="12">
    <source>
        <dbReference type="Proteomes" id="UP001254165"/>
    </source>
</evidence>
<dbReference type="Gene3D" id="3.30.200.20">
    <property type="entry name" value="Phosphorylase Kinase, domain 1"/>
    <property type="match status" value="1"/>
</dbReference>
<sequence length="594" mass="66987">MIQEVIGVGGMGSVYRARDLHFPNVVKIVAVKEMINQARDPMVRQTILHNFEREANLLVTLNHVAIPKIFDYFTHDERSYLVLEYINGKDLEAILNETEGFLPEDQVVKWAIEICDVLDYLHNHKPEPIIFRDMKPSNVMINHNGHVMLIDFGIAKIFREGQKGTMIGTEGYSPPEQYRGEATPVADIYALGATLHHLLTKRDPRLEPPFSFSERPIRKINPSVSPELEAVINTALQYNPTDRFPSAIAMKEALLAVARKTGILSRITLPVTMKEEKIKPLWVFKCEDEVRGSPFYDNGVIYIGSYDNNLYALDATKGEFHWKFPTEGAIVGRPIVYQDMVLIGSKDSNLYCISAKTGKLLWNHKTDGAIHSSPRVGEGHVFFGSDDGYLYAINLTSGRRAWRLDAGEAIRSTPFLTNEFIYFGTEAGDFLCVDYRGQIKWRFRAKRAITSSPTVTQGMVYFTSLDASFYALDSKSGWMIWRFRMGKGSVSSPCRVDNFVFAGSADGFIYCLDANTSKEIWRFQTDHQVSGSPVIYKDSLYCGSADGNLYCLDYKTGKLRWKFATDGPITGTPMAFNNVIYFGSADHMVYALLA</sequence>
<dbReference type="InterPro" id="IPR017441">
    <property type="entry name" value="Protein_kinase_ATP_BS"/>
</dbReference>
<feature type="domain" description="Protein kinase" evidence="10">
    <location>
        <begin position="1"/>
        <end position="255"/>
    </location>
</feature>
<dbReference type="RefSeq" id="WP_315623919.1">
    <property type="nucleotide sequence ID" value="NZ_JAUHMF010000001.1"/>
</dbReference>
<evidence type="ECO:0000256" key="4">
    <source>
        <dbReference type="ARBA" id="ARBA00022741"/>
    </source>
</evidence>
<dbReference type="PROSITE" id="PS00107">
    <property type="entry name" value="PROTEIN_KINASE_ATP"/>
    <property type="match status" value="1"/>
</dbReference>
<keyword evidence="4 9" id="KW-0547">Nucleotide-binding</keyword>
<dbReference type="SUPFAM" id="SSF56112">
    <property type="entry name" value="Protein kinase-like (PK-like)"/>
    <property type="match status" value="1"/>
</dbReference>
<evidence type="ECO:0000256" key="7">
    <source>
        <dbReference type="ARBA" id="ARBA00047899"/>
    </source>
</evidence>
<evidence type="ECO:0000256" key="2">
    <source>
        <dbReference type="ARBA" id="ARBA00022527"/>
    </source>
</evidence>
<dbReference type="InterPro" id="IPR011047">
    <property type="entry name" value="Quinoprotein_ADH-like_sf"/>
</dbReference>
<keyword evidence="12" id="KW-1185">Reference proteome</keyword>
<dbReference type="Gene3D" id="2.130.10.10">
    <property type="entry name" value="YVTN repeat-like/Quinoprotein amine dehydrogenase"/>
    <property type="match status" value="2"/>
</dbReference>
<dbReference type="InterPro" id="IPR002372">
    <property type="entry name" value="PQQ_rpt_dom"/>
</dbReference>
<dbReference type="Gene3D" id="1.10.510.10">
    <property type="entry name" value="Transferase(Phosphotransferase) domain 1"/>
    <property type="match status" value="1"/>
</dbReference>
<gene>
    <name evidence="11" type="ORF">QYE77_03235</name>
</gene>
<dbReference type="SMART" id="SM00564">
    <property type="entry name" value="PQQ"/>
    <property type="match status" value="7"/>
</dbReference>
<organism evidence="11 12">
    <name type="scientific">Thermanaerothrix solaris</name>
    <dbReference type="NCBI Taxonomy" id="3058434"/>
    <lineage>
        <taxon>Bacteria</taxon>
        <taxon>Bacillati</taxon>
        <taxon>Chloroflexota</taxon>
        <taxon>Anaerolineae</taxon>
        <taxon>Anaerolineales</taxon>
        <taxon>Anaerolineaceae</taxon>
        <taxon>Thermanaerothrix</taxon>
    </lineage>
</organism>
<dbReference type="InterPro" id="IPR015943">
    <property type="entry name" value="WD40/YVTN_repeat-like_dom_sf"/>
</dbReference>
<comment type="catalytic activity">
    <reaction evidence="7">
        <text>L-threonyl-[protein] + ATP = O-phospho-L-threonyl-[protein] + ADP + H(+)</text>
        <dbReference type="Rhea" id="RHEA:46608"/>
        <dbReference type="Rhea" id="RHEA-COMP:11060"/>
        <dbReference type="Rhea" id="RHEA-COMP:11605"/>
        <dbReference type="ChEBI" id="CHEBI:15378"/>
        <dbReference type="ChEBI" id="CHEBI:30013"/>
        <dbReference type="ChEBI" id="CHEBI:30616"/>
        <dbReference type="ChEBI" id="CHEBI:61977"/>
        <dbReference type="ChEBI" id="CHEBI:456216"/>
        <dbReference type="EC" id="2.7.11.1"/>
    </reaction>
</comment>
<accession>A0ABU3NK86</accession>
<evidence type="ECO:0000256" key="5">
    <source>
        <dbReference type="ARBA" id="ARBA00022777"/>
    </source>
</evidence>
<dbReference type="Pfam" id="PF00069">
    <property type="entry name" value="Pkinase"/>
    <property type="match status" value="1"/>
</dbReference>
<evidence type="ECO:0000259" key="10">
    <source>
        <dbReference type="PROSITE" id="PS50011"/>
    </source>
</evidence>
<name>A0ABU3NK86_9CHLR</name>
<dbReference type="InterPro" id="IPR000719">
    <property type="entry name" value="Prot_kinase_dom"/>
</dbReference>
<dbReference type="PANTHER" id="PTHR24363:SF0">
    <property type="entry name" value="SERINE_THREONINE KINASE LIKE DOMAIN CONTAINING 1"/>
    <property type="match status" value="1"/>
</dbReference>
<comment type="catalytic activity">
    <reaction evidence="8">
        <text>L-seryl-[protein] + ATP = O-phospho-L-seryl-[protein] + ADP + H(+)</text>
        <dbReference type="Rhea" id="RHEA:17989"/>
        <dbReference type="Rhea" id="RHEA-COMP:9863"/>
        <dbReference type="Rhea" id="RHEA-COMP:11604"/>
        <dbReference type="ChEBI" id="CHEBI:15378"/>
        <dbReference type="ChEBI" id="CHEBI:29999"/>
        <dbReference type="ChEBI" id="CHEBI:30616"/>
        <dbReference type="ChEBI" id="CHEBI:83421"/>
        <dbReference type="ChEBI" id="CHEBI:456216"/>
        <dbReference type="EC" id="2.7.11.1"/>
    </reaction>
</comment>
<evidence type="ECO:0000256" key="6">
    <source>
        <dbReference type="ARBA" id="ARBA00022840"/>
    </source>
</evidence>
<dbReference type="PROSITE" id="PS50011">
    <property type="entry name" value="PROTEIN_KINASE_DOM"/>
    <property type="match status" value="1"/>
</dbReference>
<dbReference type="InterPro" id="IPR011009">
    <property type="entry name" value="Kinase-like_dom_sf"/>
</dbReference>
<dbReference type="CDD" id="cd14014">
    <property type="entry name" value="STKc_PknB_like"/>
    <property type="match status" value="1"/>
</dbReference>
<evidence type="ECO:0000256" key="8">
    <source>
        <dbReference type="ARBA" id="ARBA00048679"/>
    </source>
</evidence>
<evidence type="ECO:0000256" key="1">
    <source>
        <dbReference type="ARBA" id="ARBA00012513"/>
    </source>
</evidence>
<dbReference type="Proteomes" id="UP001254165">
    <property type="component" value="Unassembled WGS sequence"/>
</dbReference>
<dbReference type="Pfam" id="PF13570">
    <property type="entry name" value="Beta-prop_ACSF4"/>
    <property type="match status" value="1"/>
</dbReference>
<dbReference type="InterPro" id="IPR018391">
    <property type="entry name" value="PQQ_b-propeller_rpt"/>
</dbReference>
<keyword evidence="6 9" id="KW-0067">ATP-binding</keyword>
<evidence type="ECO:0000256" key="9">
    <source>
        <dbReference type="PROSITE-ProRule" id="PRU10141"/>
    </source>
</evidence>
<feature type="binding site" evidence="9">
    <location>
        <position position="32"/>
    </location>
    <ligand>
        <name>ATP</name>
        <dbReference type="ChEBI" id="CHEBI:30616"/>
    </ligand>
</feature>
<keyword evidence="3 11" id="KW-0808">Transferase</keyword>
<comment type="caution">
    <text evidence="11">The sequence shown here is derived from an EMBL/GenBank/DDBJ whole genome shotgun (WGS) entry which is preliminary data.</text>
</comment>
<protein>
    <recommendedName>
        <fullName evidence="1">non-specific serine/threonine protein kinase</fullName>
        <ecNumber evidence="1">2.7.11.1</ecNumber>
    </recommendedName>
</protein>
<evidence type="ECO:0000313" key="11">
    <source>
        <dbReference type="EMBL" id="MDT8897266.1"/>
    </source>
</evidence>